<feature type="region of interest" description="Disordered" evidence="6">
    <location>
        <begin position="94"/>
        <end position="114"/>
    </location>
</feature>
<feature type="domain" description="DNA repair metallo-beta-lactamase" evidence="7">
    <location>
        <begin position="359"/>
        <end position="463"/>
    </location>
</feature>
<keyword evidence="4" id="KW-0234">DNA repair</keyword>
<dbReference type="GO" id="GO:0005634">
    <property type="term" value="C:nucleus"/>
    <property type="evidence" value="ECO:0007669"/>
    <property type="project" value="UniProtKB-SubCell"/>
</dbReference>
<protein>
    <submittedName>
        <fullName evidence="9">Uncharacterized protein</fullName>
    </submittedName>
</protein>
<dbReference type="InterPro" id="IPR001279">
    <property type="entry name" value="Metallo-B-lactamas"/>
</dbReference>
<dbReference type="GO" id="GO:0006303">
    <property type="term" value="P:double-strand break repair via nonhomologous end joining"/>
    <property type="evidence" value="ECO:0007669"/>
    <property type="project" value="TreeGrafter"/>
</dbReference>
<evidence type="ECO:0000256" key="5">
    <source>
        <dbReference type="ARBA" id="ARBA00023242"/>
    </source>
</evidence>
<gene>
    <name evidence="9" type="ORF">HK103_000644</name>
</gene>
<keyword evidence="5" id="KW-0539">Nucleus</keyword>
<dbReference type="AlphaFoldDB" id="A0AAD5UL57"/>
<evidence type="ECO:0000313" key="9">
    <source>
        <dbReference type="EMBL" id="KAJ3260502.1"/>
    </source>
</evidence>
<dbReference type="Pfam" id="PF12706">
    <property type="entry name" value="Lactamase_B_2"/>
    <property type="match status" value="1"/>
</dbReference>
<evidence type="ECO:0000256" key="2">
    <source>
        <dbReference type="ARBA" id="ARBA00010304"/>
    </source>
</evidence>
<dbReference type="CDD" id="cd16273">
    <property type="entry name" value="SNM1A-1C-like_MBL-fold"/>
    <property type="match status" value="1"/>
</dbReference>
<name>A0AAD5UL57_9FUNG</name>
<dbReference type="PANTHER" id="PTHR23240">
    <property type="entry name" value="DNA CROSS-LINK REPAIR PROTEIN PSO2/SNM1-RELATED"/>
    <property type="match status" value="1"/>
</dbReference>
<evidence type="ECO:0000256" key="1">
    <source>
        <dbReference type="ARBA" id="ARBA00004123"/>
    </source>
</evidence>
<organism evidence="9 10">
    <name type="scientific">Boothiomyces macroporosus</name>
    <dbReference type="NCBI Taxonomy" id="261099"/>
    <lineage>
        <taxon>Eukaryota</taxon>
        <taxon>Fungi</taxon>
        <taxon>Fungi incertae sedis</taxon>
        <taxon>Chytridiomycota</taxon>
        <taxon>Chytridiomycota incertae sedis</taxon>
        <taxon>Chytridiomycetes</taxon>
        <taxon>Rhizophydiales</taxon>
        <taxon>Terramycetaceae</taxon>
        <taxon>Boothiomyces</taxon>
    </lineage>
</organism>
<dbReference type="GO" id="GO:0036297">
    <property type="term" value="P:interstrand cross-link repair"/>
    <property type="evidence" value="ECO:0007669"/>
    <property type="project" value="TreeGrafter"/>
</dbReference>
<dbReference type="Pfam" id="PF07522">
    <property type="entry name" value="DRMBL"/>
    <property type="match status" value="1"/>
</dbReference>
<dbReference type="GO" id="GO:0003684">
    <property type="term" value="F:damaged DNA binding"/>
    <property type="evidence" value="ECO:0007669"/>
    <property type="project" value="TreeGrafter"/>
</dbReference>
<dbReference type="GO" id="GO:0035312">
    <property type="term" value="F:5'-3' DNA exonuclease activity"/>
    <property type="evidence" value="ECO:0007669"/>
    <property type="project" value="TreeGrafter"/>
</dbReference>
<evidence type="ECO:0000259" key="8">
    <source>
        <dbReference type="Pfam" id="PF12706"/>
    </source>
</evidence>
<comment type="caution">
    <text evidence="9">The sequence shown here is derived from an EMBL/GenBank/DDBJ whole genome shotgun (WGS) entry which is preliminary data.</text>
</comment>
<comment type="subcellular location">
    <subcellularLocation>
        <location evidence="1">Nucleus</location>
    </subcellularLocation>
</comment>
<keyword evidence="10" id="KW-1185">Reference proteome</keyword>
<accession>A0AAD5UL57</accession>
<proteinExistence type="inferred from homology"/>
<sequence length="480" mass="54338">MKLSIFESHITKKLKRTNTCPICSSDFVGSFIEFEIHVDKCLDAGQDDLKETNSIDSGETTSGSDTIVNISVSDSESKVSNPVRVDENKEPDIKLEKYTIPTSGKQSSKADRKDNPKYKCPWYKHIPDTNFTMDAFNYGVIENCTIYFLSHFHSDHYVGLNSKFKGRIYCSTVTAELVKLQLKVPTENITALPLNKRIEIEGHHVTLFDANHCPGAAIFLFEINGEAGKRILHTGDFRACPDIWDRPELQKQIDICYLDTTYCNPTYVFPSQQEILELLAEIATKVKAQQSIQSVVAKNSILNYFKPNQPRKTKCLFVIGTYLIGKEKVIKTVSKAIQSKIYVDKRKLEIYNCQEDDYLSSNLTTDPTDADIHVTSMGSLEKKQLEAILQKNKRYDRILAIGPTGWSFSKKQEFGLHTLQIKKLSHNIDILPIPYSEHSSFSELKTFVSQLNIKKIVPTVNVAKAKEMVTLLTWALSADN</sequence>
<keyword evidence="3" id="KW-0227">DNA damage</keyword>
<evidence type="ECO:0000256" key="4">
    <source>
        <dbReference type="ARBA" id="ARBA00023204"/>
    </source>
</evidence>
<dbReference type="Proteomes" id="UP001210925">
    <property type="component" value="Unassembled WGS sequence"/>
</dbReference>
<dbReference type="InterPro" id="IPR011084">
    <property type="entry name" value="DRMBL"/>
</dbReference>
<feature type="domain" description="Metallo-beta-lactamase" evidence="8">
    <location>
        <begin position="148"/>
        <end position="285"/>
    </location>
</feature>
<dbReference type="InterPro" id="IPR036866">
    <property type="entry name" value="RibonucZ/Hydroxyglut_hydro"/>
</dbReference>
<evidence type="ECO:0000256" key="3">
    <source>
        <dbReference type="ARBA" id="ARBA00022763"/>
    </source>
</evidence>
<dbReference type="EMBL" id="JADGKB010000011">
    <property type="protein sequence ID" value="KAJ3260502.1"/>
    <property type="molecule type" value="Genomic_DNA"/>
</dbReference>
<dbReference type="Gene3D" id="3.60.15.10">
    <property type="entry name" value="Ribonuclease Z/Hydroxyacylglutathione hydrolase-like"/>
    <property type="match status" value="1"/>
</dbReference>
<dbReference type="SUPFAM" id="SSF56281">
    <property type="entry name" value="Metallo-hydrolase/oxidoreductase"/>
    <property type="match status" value="1"/>
</dbReference>
<comment type="similarity">
    <text evidence="2">Belongs to the DNA repair metallo-beta-lactamase (DRMBL) family.</text>
</comment>
<dbReference type="Gene3D" id="3.40.50.12650">
    <property type="match status" value="1"/>
</dbReference>
<evidence type="ECO:0000259" key="7">
    <source>
        <dbReference type="Pfam" id="PF07522"/>
    </source>
</evidence>
<evidence type="ECO:0000313" key="10">
    <source>
        <dbReference type="Proteomes" id="UP001210925"/>
    </source>
</evidence>
<evidence type="ECO:0000256" key="6">
    <source>
        <dbReference type="SAM" id="MobiDB-lite"/>
    </source>
</evidence>
<dbReference type="PANTHER" id="PTHR23240:SF6">
    <property type="entry name" value="DNA CROSS-LINK REPAIR 1A PROTEIN"/>
    <property type="match status" value="1"/>
</dbReference>
<reference evidence="9" key="1">
    <citation type="submission" date="2020-05" db="EMBL/GenBank/DDBJ databases">
        <title>Phylogenomic resolution of chytrid fungi.</title>
        <authorList>
            <person name="Stajich J.E."/>
            <person name="Amses K."/>
            <person name="Simmons R."/>
            <person name="Seto K."/>
            <person name="Myers J."/>
            <person name="Bonds A."/>
            <person name="Quandt C.A."/>
            <person name="Barry K."/>
            <person name="Liu P."/>
            <person name="Grigoriev I."/>
            <person name="Longcore J.E."/>
            <person name="James T.Y."/>
        </authorList>
    </citation>
    <scope>NUCLEOTIDE SEQUENCE</scope>
    <source>
        <strain evidence="9">PLAUS21</strain>
    </source>
</reference>